<keyword evidence="2" id="KW-1185">Reference proteome</keyword>
<accession>I4BAB5</accession>
<evidence type="ECO:0000313" key="2">
    <source>
        <dbReference type="Proteomes" id="UP000006048"/>
    </source>
</evidence>
<proteinExistence type="predicted"/>
<evidence type="ECO:0000313" key="1">
    <source>
        <dbReference type="EMBL" id="AFM14222.1"/>
    </source>
</evidence>
<name>I4BAB5_TURPD</name>
<dbReference type="HOGENOM" id="CLU_1958620_0_0_12"/>
<dbReference type="RefSeq" id="WP_014804699.1">
    <property type="nucleotide sequence ID" value="NC_018020.1"/>
</dbReference>
<dbReference type="Proteomes" id="UP000006048">
    <property type="component" value="Chromosome"/>
</dbReference>
<organism evidence="1 2">
    <name type="scientific">Turneriella parva (strain ATCC BAA-1111 / DSM 21527 / NCTC 11395 / H)</name>
    <name type="common">Leptospira parva</name>
    <dbReference type="NCBI Taxonomy" id="869212"/>
    <lineage>
        <taxon>Bacteria</taxon>
        <taxon>Pseudomonadati</taxon>
        <taxon>Spirochaetota</taxon>
        <taxon>Spirochaetia</taxon>
        <taxon>Leptospirales</taxon>
        <taxon>Leptospiraceae</taxon>
        <taxon>Turneriella</taxon>
    </lineage>
</organism>
<sequence>MKQVARTPILPGIKILPLNYEVLEINYTTVEVRRPDGFIVFFDRRKDPCSTLLNRIRLALPPETVIRLVGTIRGYQASITYASKYQKSALHQQKQQLKQFVHCMNQALELGFDAHKFLQEEPKTIKAA</sequence>
<dbReference type="STRING" id="869212.Turpa_3588"/>
<dbReference type="EMBL" id="CP002959">
    <property type="protein sequence ID" value="AFM14222.1"/>
    <property type="molecule type" value="Genomic_DNA"/>
</dbReference>
<dbReference type="KEGG" id="tpx:Turpa_3588"/>
<gene>
    <name evidence="1" type="ordered locus">Turpa_3588</name>
</gene>
<reference evidence="1 2" key="1">
    <citation type="submission" date="2012-06" db="EMBL/GenBank/DDBJ databases">
        <title>The complete chromosome of genome of Turneriella parva DSM 21527.</title>
        <authorList>
            <consortium name="US DOE Joint Genome Institute (JGI-PGF)"/>
            <person name="Lucas S."/>
            <person name="Han J."/>
            <person name="Lapidus A."/>
            <person name="Bruce D."/>
            <person name="Goodwin L."/>
            <person name="Pitluck S."/>
            <person name="Peters L."/>
            <person name="Kyrpides N."/>
            <person name="Mavromatis K."/>
            <person name="Ivanova N."/>
            <person name="Mikhailova N."/>
            <person name="Chertkov O."/>
            <person name="Detter J.C."/>
            <person name="Tapia R."/>
            <person name="Han C."/>
            <person name="Land M."/>
            <person name="Hauser L."/>
            <person name="Markowitz V."/>
            <person name="Cheng J.-F."/>
            <person name="Hugenholtz P."/>
            <person name="Woyke T."/>
            <person name="Wu D."/>
            <person name="Gronow S."/>
            <person name="Wellnitz S."/>
            <person name="Brambilla E."/>
            <person name="Klenk H.-P."/>
            <person name="Eisen J.A."/>
        </authorList>
    </citation>
    <scope>NUCLEOTIDE SEQUENCE [LARGE SCALE GENOMIC DNA]</scope>
    <source>
        <strain evidence="2">ATCC BAA-1111 / DSM 21527 / NCTC 11395 / H</strain>
    </source>
</reference>
<protein>
    <submittedName>
        <fullName evidence="1">Uncharacterized protein</fullName>
    </submittedName>
</protein>
<dbReference type="AlphaFoldDB" id="I4BAB5"/>